<sequence>MIRWTKAPIALLLSETNSILHGTHLKHVPCKLVPKEEVQQADFDCSL</sequence>
<reference evidence="1" key="2">
    <citation type="journal article" date="2015" name="Data Brief">
        <title>Shoot transcriptome of the giant reed, Arundo donax.</title>
        <authorList>
            <person name="Barrero R.A."/>
            <person name="Guerrero F.D."/>
            <person name="Moolhuijzen P."/>
            <person name="Goolsby J.A."/>
            <person name="Tidwell J."/>
            <person name="Bellgard S.E."/>
            <person name="Bellgard M.I."/>
        </authorList>
    </citation>
    <scope>NUCLEOTIDE SEQUENCE</scope>
    <source>
        <tissue evidence="1">Shoot tissue taken approximately 20 cm above the soil surface</tissue>
    </source>
</reference>
<protein>
    <submittedName>
        <fullName evidence="1">Uncharacterized protein</fullName>
    </submittedName>
</protein>
<reference evidence="1" key="1">
    <citation type="submission" date="2014-09" db="EMBL/GenBank/DDBJ databases">
        <authorList>
            <person name="Magalhaes I.L.F."/>
            <person name="Oliveira U."/>
            <person name="Santos F.R."/>
            <person name="Vidigal T.H.D.A."/>
            <person name="Brescovit A.D."/>
            <person name="Santos A.J."/>
        </authorList>
    </citation>
    <scope>NUCLEOTIDE SEQUENCE</scope>
    <source>
        <tissue evidence="1">Shoot tissue taken approximately 20 cm above the soil surface</tissue>
    </source>
</reference>
<accession>A0A0A9AE90</accession>
<organism evidence="1">
    <name type="scientific">Arundo donax</name>
    <name type="common">Giant reed</name>
    <name type="synonym">Donax arundinaceus</name>
    <dbReference type="NCBI Taxonomy" id="35708"/>
    <lineage>
        <taxon>Eukaryota</taxon>
        <taxon>Viridiplantae</taxon>
        <taxon>Streptophyta</taxon>
        <taxon>Embryophyta</taxon>
        <taxon>Tracheophyta</taxon>
        <taxon>Spermatophyta</taxon>
        <taxon>Magnoliopsida</taxon>
        <taxon>Liliopsida</taxon>
        <taxon>Poales</taxon>
        <taxon>Poaceae</taxon>
        <taxon>PACMAD clade</taxon>
        <taxon>Arundinoideae</taxon>
        <taxon>Arundineae</taxon>
        <taxon>Arundo</taxon>
    </lineage>
</organism>
<dbReference type="AlphaFoldDB" id="A0A0A9AE90"/>
<name>A0A0A9AE90_ARUDO</name>
<evidence type="ECO:0000313" key="1">
    <source>
        <dbReference type="EMBL" id="JAD49959.1"/>
    </source>
</evidence>
<dbReference type="EMBL" id="GBRH01247936">
    <property type="protein sequence ID" value="JAD49959.1"/>
    <property type="molecule type" value="Transcribed_RNA"/>
</dbReference>
<proteinExistence type="predicted"/>